<evidence type="ECO:0000313" key="3">
    <source>
        <dbReference type="Proteomes" id="UP000735302"/>
    </source>
</evidence>
<sequence>MVLVRCEPTKLSPAVNLNCWSVFPVSITLHTIPDPVDFGVNGWRFPGPQQGDLRLSGPSSGQGARGRARARDRRVPADIRADPLAPGSPTRLPHLEKPPYGLEGPLFCGSRV</sequence>
<evidence type="ECO:0000256" key="1">
    <source>
        <dbReference type="SAM" id="MobiDB-lite"/>
    </source>
</evidence>
<keyword evidence="3" id="KW-1185">Reference proteome</keyword>
<dbReference type="Proteomes" id="UP000735302">
    <property type="component" value="Unassembled WGS sequence"/>
</dbReference>
<dbReference type="EMBL" id="BLXT01003952">
    <property type="protein sequence ID" value="GFO08319.1"/>
    <property type="molecule type" value="Genomic_DNA"/>
</dbReference>
<name>A0AAV4APT9_9GAST</name>
<protein>
    <submittedName>
        <fullName evidence="2">Transcription factor hes-1</fullName>
    </submittedName>
</protein>
<accession>A0AAV4APT9</accession>
<evidence type="ECO:0000313" key="2">
    <source>
        <dbReference type="EMBL" id="GFO08319.1"/>
    </source>
</evidence>
<gene>
    <name evidence="2" type="ORF">PoB_003482400</name>
</gene>
<comment type="caution">
    <text evidence="2">The sequence shown here is derived from an EMBL/GenBank/DDBJ whole genome shotgun (WGS) entry which is preliminary data.</text>
</comment>
<feature type="region of interest" description="Disordered" evidence="1">
    <location>
        <begin position="47"/>
        <end position="98"/>
    </location>
</feature>
<dbReference type="AlphaFoldDB" id="A0AAV4APT9"/>
<organism evidence="2 3">
    <name type="scientific">Plakobranchus ocellatus</name>
    <dbReference type="NCBI Taxonomy" id="259542"/>
    <lineage>
        <taxon>Eukaryota</taxon>
        <taxon>Metazoa</taxon>
        <taxon>Spiralia</taxon>
        <taxon>Lophotrochozoa</taxon>
        <taxon>Mollusca</taxon>
        <taxon>Gastropoda</taxon>
        <taxon>Heterobranchia</taxon>
        <taxon>Euthyneura</taxon>
        <taxon>Panpulmonata</taxon>
        <taxon>Sacoglossa</taxon>
        <taxon>Placobranchoidea</taxon>
        <taxon>Plakobranchidae</taxon>
        <taxon>Plakobranchus</taxon>
    </lineage>
</organism>
<reference evidence="2 3" key="1">
    <citation type="journal article" date="2021" name="Elife">
        <title>Chloroplast acquisition without the gene transfer in kleptoplastic sea slugs, Plakobranchus ocellatus.</title>
        <authorList>
            <person name="Maeda T."/>
            <person name="Takahashi S."/>
            <person name="Yoshida T."/>
            <person name="Shimamura S."/>
            <person name="Takaki Y."/>
            <person name="Nagai Y."/>
            <person name="Toyoda A."/>
            <person name="Suzuki Y."/>
            <person name="Arimoto A."/>
            <person name="Ishii H."/>
            <person name="Satoh N."/>
            <person name="Nishiyama T."/>
            <person name="Hasebe M."/>
            <person name="Maruyama T."/>
            <person name="Minagawa J."/>
            <person name="Obokata J."/>
            <person name="Shigenobu S."/>
        </authorList>
    </citation>
    <scope>NUCLEOTIDE SEQUENCE [LARGE SCALE GENOMIC DNA]</scope>
</reference>
<proteinExistence type="predicted"/>